<proteinExistence type="predicted"/>
<accession>A0A1R0GLX6</accession>
<keyword evidence="2" id="KW-1185">Reference proteome</keyword>
<sequence length="18" mass="2161">MAQKLLTTRSMKILELKR</sequence>
<dbReference type="Proteomes" id="UP000187455">
    <property type="component" value="Unassembled WGS sequence"/>
</dbReference>
<reference evidence="1 2" key="1">
    <citation type="journal article" date="2016" name="Mol. Biol. Evol.">
        <title>Genome-Wide Survey of Gut Fungi (Harpellales) Reveals the First Horizontally Transferred Ubiquitin Gene from a Mosquito Host.</title>
        <authorList>
            <person name="Wang Y."/>
            <person name="White M.M."/>
            <person name="Kvist S."/>
            <person name="Moncalvo J.M."/>
        </authorList>
    </citation>
    <scope>NUCLEOTIDE SEQUENCE [LARGE SCALE GENOMIC DNA]</scope>
    <source>
        <strain evidence="1 2">ALG-7-W6</strain>
    </source>
</reference>
<organism evidence="1 2">
    <name type="scientific">Smittium mucronatum</name>
    <dbReference type="NCBI Taxonomy" id="133383"/>
    <lineage>
        <taxon>Eukaryota</taxon>
        <taxon>Fungi</taxon>
        <taxon>Fungi incertae sedis</taxon>
        <taxon>Zoopagomycota</taxon>
        <taxon>Kickxellomycotina</taxon>
        <taxon>Harpellomycetes</taxon>
        <taxon>Harpellales</taxon>
        <taxon>Legeriomycetaceae</taxon>
        <taxon>Smittium</taxon>
    </lineage>
</organism>
<gene>
    <name evidence="1" type="ORF">AYI68_g8067</name>
</gene>
<name>A0A1R0GLX6_9FUNG</name>
<feature type="non-terminal residue" evidence="1">
    <location>
        <position position="18"/>
    </location>
</feature>
<comment type="caution">
    <text evidence="1">The sequence shown here is derived from an EMBL/GenBank/DDBJ whole genome shotgun (WGS) entry which is preliminary data.</text>
</comment>
<evidence type="ECO:0000313" key="1">
    <source>
        <dbReference type="EMBL" id="OLY77891.1"/>
    </source>
</evidence>
<dbReference type="AlphaFoldDB" id="A0A1R0GLX6"/>
<protein>
    <submittedName>
        <fullName evidence="1">Uncharacterized protein</fullName>
    </submittedName>
</protein>
<evidence type="ECO:0000313" key="2">
    <source>
        <dbReference type="Proteomes" id="UP000187455"/>
    </source>
</evidence>
<dbReference type="EMBL" id="LSSL01007600">
    <property type="protein sequence ID" value="OLY77891.1"/>
    <property type="molecule type" value="Genomic_DNA"/>
</dbReference>